<name>A0A9N9HYS7_9GLOM</name>
<dbReference type="OrthoDB" id="411535at2759"/>
<gene>
    <name evidence="2" type="ORF">AMORRO_LOCUS12793</name>
</gene>
<feature type="transmembrane region" description="Helical" evidence="1">
    <location>
        <begin position="40"/>
        <end position="58"/>
    </location>
</feature>
<keyword evidence="1" id="KW-1133">Transmembrane helix</keyword>
<keyword evidence="3" id="KW-1185">Reference proteome</keyword>
<organism evidence="2 3">
    <name type="scientific">Acaulospora morrowiae</name>
    <dbReference type="NCBI Taxonomy" id="94023"/>
    <lineage>
        <taxon>Eukaryota</taxon>
        <taxon>Fungi</taxon>
        <taxon>Fungi incertae sedis</taxon>
        <taxon>Mucoromycota</taxon>
        <taxon>Glomeromycotina</taxon>
        <taxon>Glomeromycetes</taxon>
        <taxon>Diversisporales</taxon>
        <taxon>Acaulosporaceae</taxon>
        <taxon>Acaulospora</taxon>
    </lineage>
</organism>
<keyword evidence="1" id="KW-0812">Transmembrane</keyword>
<evidence type="ECO:0000313" key="2">
    <source>
        <dbReference type="EMBL" id="CAG8712626.1"/>
    </source>
</evidence>
<dbReference type="InterPro" id="IPR026721">
    <property type="entry name" value="TMEM18"/>
</dbReference>
<dbReference type="Proteomes" id="UP000789342">
    <property type="component" value="Unassembled WGS sequence"/>
</dbReference>
<dbReference type="EMBL" id="CAJVPV010019840">
    <property type="protein sequence ID" value="CAG8712626.1"/>
    <property type="molecule type" value="Genomic_DNA"/>
</dbReference>
<dbReference type="Pfam" id="PF14770">
    <property type="entry name" value="TMEM18"/>
    <property type="match status" value="1"/>
</dbReference>
<dbReference type="AlphaFoldDB" id="A0A9N9HYS7"/>
<protein>
    <submittedName>
        <fullName evidence="2">9323_t:CDS:1</fullName>
    </submittedName>
</protein>
<accession>A0A9N9HYS7</accession>
<keyword evidence="1" id="KW-0472">Membrane</keyword>
<reference evidence="2" key="1">
    <citation type="submission" date="2021-06" db="EMBL/GenBank/DDBJ databases">
        <authorList>
            <person name="Kallberg Y."/>
            <person name="Tangrot J."/>
            <person name="Rosling A."/>
        </authorList>
    </citation>
    <scope>NUCLEOTIDE SEQUENCE</scope>
    <source>
        <strain evidence="2">CL551</strain>
    </source>
</reference>
<sequence length="133" mass="15007">VESEPIPIYMYGGTADNLSWDGFKESIYAFVYSVEWSQPWLKAILSFHIITLITLIQLRNNTNALAVVTFSLMALAAFSKVINSIAHNHWQEFSTHDYFDDSGFFISMIFSFPVLVNAIVGIVSVLDVLHRAT</sequence>
<evidence type="ECO:0000256" key="1">
    <source>
        <dbReference type="SAM" id="Phobius"/>
    </source>
</evidence>
<feature type="transmembrane region" description="Helical" evidence="1">
    <location>
        <begin position="105"/>
        <end position="129"/>
    </location>
</feature>
<comment type="caution">
    <text evidence="2">The sequence shown here is derived from an EMBL/GenBank/DDBJ whole genome shotgun (WGS) entry which is preliminary data.</text>
</comment>
<evidence type="ECO:0000313" key="3">
    <source>
        <dbReference type="Proteomes" id="UP000789342"/>
    </source>
</evidence>
<feature type="non-terminal residue" evidence="2">
    <location>
        <position position="133"/>
    </location>
</feature>
<feature type="transmembrane region" description="Helical" evidence="1">
    <location>
        <begin position="65"/>
        <end position="85"/>
    </location>
</feature>
<proteinExistence type="predicted"/>